<gene>
    <name evidence="1" type="ORF">SCALOS_LOCUS10454</name>
</gene>
<dbReference type="Proteomes" id="UP000789860">
    <property type="component" value="Unassembled WGS sequence"/>
</dbReference>
<comment type="caution">
    <text evidence="1">The sequence shown here is derived from an EMBL/GenBank/DDBJ whole genome shotgun (WGS) entry which is preliminary data.</text>
</comment>
<feature type="non-terminal residue" evidence="1">
    <location>
        <position position="61"/>
    </location>
</feature>
<feature type="non-terminal residue" evidence="1">
    <location>
        <position position="1"/>
    </location>
</feature>
<name>A0ACA9PFD3_9GLOM</name>
<evidence type="ECO:0000313" key="1">
    <source>
        <dbReference type="EMBL" id="CAG8699780.1"/>
    </source>
</evidence>
<sequence>KNSQLFILERFLKGDDITRNSYIPFSNGVRECSRKYLALFAIKVVFILFLKRYDIELVNLE</sequence>
<protein>
    <submittedName>
        <fullName evidence="1">4967_t:CDS:1</fullName>
    </submittedName>
</protein>
<organism evidence="1 2">
    <name type="scientific">Scutellospora calospora</name>
    <dbReference type="NCBI Taxonomy" id="85575"/>
    <lineage>
        <taxon>Eukaryota</taxon>
        <taxon>Fungi</taxon>
        <taxon>Fungi incertae sedis</taxon>
        <taxon>Mucoromycota</taxon>
        <taxon>Glomeromycotina</taxon>
        <taxon>Glomeromycetes</taxon>
        <taxon>Diversisporales</taxon>
        <taxon>Gigasporaceae</taxon>
        <taxon>Scutellospora</taxon>
    </lineage>
</organism>
<keyword evidence="2" id="KW-1185">Reference proteome</keyword>
<reference evidence="1" key="1">
    <citation type="submission" date="2021-06" db="EMBL/GenBank/DDBJ databases">
        <authorList>
            <person name="Kallberg Y."/>
            <person name="Tangrot J."/>
            <person name="Rosling A."/>
        </authorList>
    </citation>
    <scope>NUCLEOTIDE SEQUENCE</scope>
    <source>
        <strain evidence="1">AU212A</strain>
    </source>
</reference>
<proteinExistence type="predicted"/>
<accession>A0ACA9PFD3</accession>
<evidence type="ECO:0000313" key="2">
    <source>
        <dbReference type="Proteomes" id="UP000789860"/>
    </source>
</evidence>
<dbReference type="EMBL" id="CAJVPM010039048">
    <property type="protein sequence ID" value="CAG8699780.1"/>
    <property type="molecule type" value="Genomic_DNA"/>
</dbReference>